<evidence type="ECO:0000256" key="3">
    <source>
        <dbReference type="ARBA" id="ARBA00011233"/>
    </source>
</evidence>
<evidence type="ECO:0000256" key="12">
    <source>
        <dbReference type="ARBA" id="ARBA00052376"/>
    </source>
</evidence>
<evidence type="ECO:0000256" key="6">
    <source>
        <dbReference type="ARBA" id="ARBA00022990"/>
    </source>
</evidence>
<evidence type="ECO:0000256" key="16">
    <source>
        <dbReference type="ARBA" id="ARBA00083575"/>
    </source>
</evidence>
<comment type="catalytic activity">
    <reaction evidence="11">
        <text>(2E)-tetradecenoyl-CoA = (3Z)-tetradecenoyl-CoA</text>
        <dbReference type="Rhea" id="RHEA:29847"/>
        <dbReference type="ChEBI" id="CHEBI:61405"/>
        <dbReference type="ChEBI" id="CHEBI:61968"/>
    </reaction>
    <physiologicalReaction direction="right-to-left" evidence="11">
        <dbReference type="Rhea" id="RHEA:29849"/>
    </physiologicalReaction>
</comment>
<dbReference type="CDD" id="cd06558">
    <property type="entry name" value="crotonase-like"/>
    <property type="match status" value="1"/>
</dbReference>
<keyword evidence="6" id="KW-0007">Acetylation</keyword>
<comment type="catalytic activity">
    <reaction evidence="10">
        <text>(3Z)-decenoyl-CoA = (2E)-decenoyl-CoA</text>
        <dbReference type="Rhea" id="RHEA:77195"/>
        <dbReference type="ChEBI" id="CHEBI:61406"/>
        <dbReference type="ChEBI" id="CHEBI:195601"/>
    </reaction>
    <physiologicalReaction direction="left-to-right" evidence="10">
        <dbReference type="Rhea" id="RHEA:77196"/>
    </physiologicalReaction>
</comment>
<dbReference type="Pfam" id="PF00378">
    <property type="entry name" value="ECH_1"/>
    <property type="match status" value="1"/>
</dbReference>
<comment type="caution">
    <text evidence="17">The sequence shown here is derived from an EMBL/GenBank/DDBJ whole genome shotgun (WGS) entry which is preliminary data.</text>
</comment>
<evidence type="ECO:0000256" key="15">
    <source>
        <dbReference type="ARBA" id="ARBA00068317"/>
    </source>
</evidence>
<evidence type="ECO:0000256" key="2">
    <source>
        <dbReference type="ARBA" id="ARBA00005005"/>
    </source>
</evidence>
<comment type="catalytic activity">
    <reaction evidence="13">
        <text>(3Z)-octenoyl-CoA = (2E)-octenoyl-CoA</text>
        <dbReference type="Rhea" id="RHEA:46044"/>
        <dbReference type="ChEBI" id="CHEBI:62242"/>
        <dbReference type="ChEBI" id="CHEBI:85640"/>
    </reaction>
    <physiologicalReaction direction="left-to-right" evidence="13">
        <dbReference type="Rhea" id="RHEA:46045"/>
    </physiologicalReaction>
</comment>
<sequence length="283" mass="31654">MFLRSALSLWPLARNGTRSYSSTGVTKLVAVTVDDQTGIATVNLQRPPVNSLNLELLTELSSSLTDLEKNKSRGIILKSYSDAVFSAGIDILEMYKCEEERVTLFWSALQEVWIKLYGHFAPTVACINGHAPAGGCLLALSCEYRVMVKEKTIGLNETKLGIVAPQWFIASLVNIIGQRQSEVALTTGKMFTTEEALRIGLVDEMAENTEDAFSKSLEFFKKFKNISPFARAQTKAFIRESTIQALVKNREKDLKMFINEIRKENVQKGLGQYLESLKKRKVS</sequence>
<comment type="catalytic activity">
    <reaction evidence="12">
        <text>(3Z)-dodecenoyl-CoA = (2E)-dodecenoyl-CoA</text>
        <dbReference type="Rhea" id="RHEA:23716"/>
        <dbReference type="ChEBI" id="CHEBI:57330"/>
        <dbReference type="ChEBI" id="CHEBI:58543"/>
        <dbReference type="EC" id="5.3.3.8"/>
    </reaction>
    <physiologicalReaction direction="left-to-right" evidence="12">
        <dbReference type="Rhea" id="RHEA:23717"/>
    </physiologicalReaction>
</comment>
<name>A0AAW1UTY7_9CUCU</name>
<dbReference type="InterPro" id="IPR029045">
    <property type="entry name" value="ClpP/crotonase-like_dom_sf"/>
</dbReference>
<dbReference type="FunFam" id="3.90.226.10:FF:000034">
    <property type="entry name" value="Enoyl-CoA delta isomerase 1"/>
    <property type="match status" value="1"/>
</dbReference>
<proteinExistence type="predicted"/>
<reference evidence="17 18" key="1">
    <citation type="submission" date="2023-03" db="EMBL/GenBank/DDBJ databases">
        <title>Genome insight into feeding habits of ladybird beetles.</title>
        <authorList>
            <person name="Li H.-S."/>
            <person name="Huang Y.-H."/>
            <person name="Pang H."/>
        </authorList>
    </citation>
    <scope>NUCLEOTIDE SEQUENCE [LARGE SCALE GENOMIC DNA]</scope>
    <source>
        <strain evidence="17">SYSU_2023b</strain>
        <tissue evidence="17">Whole body</tissue>
    </source>
</reference>
<keyword evidence="5" id="KW-0809">Transit peptide</keyword>
<accession>A0AAW1UTY7</accession>
<evidence type="ECO:0000313" key="18">
    <source>
        <dbReference type="Proteomes" id="UP001431783"/>
    </source>
</evidence>
<dbReference type="Gene3D" id="3.90.226.10">
    <property type="entry name" value="2-enoyl-CoA Hydratase, Chain A, domain 1"/>
    <property type="match status" value="1"/>
</dbReference>
<comment type="function">
    <text evidence="14">Key enzyme of fatty acid beta-oxidation. Able to isomerize both 3-cis (3Z) and 3-trans (3E) double bonds into the 2-trans (2E) form in a range of enoyl-CoA species, with a preference for (3Z)-enoyl-CoAs over (3E)-enoyl-CoAs. The catalytic efficiency of this enzyme is not affected by the fatty acyl chain length.</text>
</comment>
<dbReference type="SUPFAM" id="SSF52096">
    <property type="entry name" value="ClpP/crotonase"/>
    <property type="match status" value="1"/>
</dbReference>
<dbReference type="PANTHER" id="PTHR11941">
    <property type="entry name" value="ENOYL-COA HYDRATASE-RELATED"/>
    <property type="match status" value="1"/>
</dbReference>
<dbReference type="GO" id="GO:0005759">
    <property type="term" value="C:mitochondrial matrix"/>
    <property type="evidence" value="ECO:0007669"/>
    <property type="project" value="UniProtKB-SubCell"/>
</dbReference>
<evidence type="ECO:0000256" key="14">
    <source>
        <dbReference type="ARBA" id="ARBA00056147"/>
    </source>
</evidence>
<comment type="subunit">
    <text evidence="3">Homotrimer.</text>
</comment>
<dbReference type="GO" id="GO:0006635">
    <property type="term" value="P:fatty acid beta-oxidation"/>
    <property type="evidence" value="ECO:0007669"/>
    <property type="project" value="TreeGrafter"/>
</dbReference>
<comment type="pathway">
    <text evidence="2">Lipid metabolism; fatty acid beta-oxidation.</text>
</comment>
<dbReference type="GO" id="GO:0004165">
    <property type="term" value="F:delta(3)-delta(2)-enoyl-CoA isomerase activity"/>
    <property type="evidence" value="ECO:0007669"/>
    <property type="project" value="UniProtKB-EC"/>
</dbReference>
<keyword evidence="18" id="KW-1185">Reference proteome</keyword>
<dbReference type="Gene3D" id="6.10.250.170">
    <property type="match status" value="1"/>
</dbReference>
<dbReference type="EMBL" id="JARQZJ010000093">
    <property type="protein sequence ID" value="KAK9884608.1"/>
    <property type="molecule type" value="Genomic_DNA"/>
</dbReference>
<dbReference type="PANTHER" id="PTHR11941:SF45">
    <property type="entry name" value="ENOYL-COA DELTA ISOMERASE 1, MITOCHONDRIAL"/>
    <property type="match status" value="1"/>
</dbReference>
<gene>
    <name evidence="17" type="ORF">WA026_007448</name>
</gene>
<evidence type="ECO:0000256" key="1">
    <source>
        <dbReference type="ARBA" id="ARBA00004305"/>
    </source>
</evidence>
<evidence type="ECO:0000256" key="9">
    <source>
        <dbReference type="ARBA" id="ARBA00023235"/>
    </source>
</evidence>
<evidence type="ECO:0000256" key="13">
    <source>
        <dbReference type="ARBA" id="ARBA00052542"/>
    </source>
</evidence>
<keyword evidence="7" id="KW-0443">Lipid metabolism</keyword>
<organism evidence="17 18">
    <name type="scientific">Henosepilachna vigintioctopunctata</name>
    <dbReference type="NCBI Taxonomy" id="420089"/>
    <lineage>
        <taxon>Eukaryota</taxon>
        <taxon>Metazoa</taxon>
        <taxon>Ecdysozoa</taxon>
        <taxon>Arthropoda</taxon>
        <taxon>Hexapoda</taxon>
        <taxon>Insecta</taxon>
        <taxon>Pterygota</taxon>
        <taxon>Neoptera</taxon>
        <taxon>Endopterygota</taxon>
        <taxon>Coleoptera</taxon>
        <taxon>Polyphaga</taxon>
        <taxon>Cucujiformia</taxon>
        <taxon>Coccinelloidea</taxon>
        <taxon>Coccinellidae</taxon>
        <taxon>Epilachninae</taxon>
        <taxon>Epilachnini</taxon>
        <taxon>Henosepilachna</taxon>
    </lineage>
</organism>
<dbReference type="AlphaFoldDB" id="A0AAW1UTY7"/>
<evidence type="ECO:0000313" key="17">
    <source>
        <dbReference type="EMBL" id="KAK9884608.1"/>
    </source>
</evidence>
<protein>
    <recommendedName>
        <fullName evidence="15">Enoyl-CoA delta isomerase 1, mitochondrial</fullName>
    </recommendedName>
    <alternativeName>
        <fullName evidence="16">3,2-trans-enoyl-CoA isomerase</fullName>
    </alternativeName>
</protein>
<evidence type="ECO:0000256" key="7">
    <source>
        <dbReference type="ARBA" id="ARBA00023098"/>
    </source>
</evidence>
<keyword evidence="9" id="KW-0413">Isomerase</keyword>
<keyword evidence="8" id="KW-0496">Mitochondrion</keyword>
<dbReference type="InterPro" id="IPR001753">
    <property type="entry name" value="Enoyl-CoA_hydra/iso"/>
</dbReference>
<evidence type="ECO:0000256" key="10">
    <source>
        <dbReference type="ARBA" id="ARBA00050938"/>
    </source>
</evidence>
<keyword evidence="4" id="KW-0276">Fatty acid metabolism</keyword>
<dbReference type="Proteomes" id="UP001431783">
    <property type="component" value="Unassembled WGS sequence"/>
</dbReference>
<evidence type="ECO:0000256" key="8">
    <source>
        <dbReference type="ARBA" id="ARBA00023128"/>
    </source>
</evidence>
<comment type="subcellular location">
    <subcellularLocation>
        <location evidence="1">Mitochondrion matrix</location>
    </subcellularLocation>
</comment>
<evidence type="ECO:0000256" key="11">
    <source>
        <dbReference type="ARBA" id="ARBA00051293"/>
    </source>
</evidence>
<evidence type="ECO:0000256" key="4">
    <source>
        <dbReference type="ARBA" id="ARBA00022832"/>
    </source>
</evidence>
<evidence type="ECO:0000256" key="5">
    <source>
        <dbReference type="ARBA" id="ARBA00022946"/>
    </source>
</evidence>